<dbReference type="AlphaFoldDB" id="A0A261U4P3"/>
<proteinExistence type="predicted"/>
<keyword evidence="3" id="KW-1185">Reference proteome</keyword>
<dbReference type="SMART" id="SM00869">
    <property type="entry name" value="Autotransporter"/>
    <property type="match status" value="1"/>
</dbReference>
<dbReference type="Gene3D" id="2.40.128.130">
    <property type="entry name" value="Autotransporter beta-domain"/>
    <property type="match status" value="1"/>
</dbReference>
<dbReference type="PANTHER" id="PTHR35037:SF3">
    <property type="entry name" value="C-TERMINAL REGION OF AIDA-LIKE PROTEIN"/>
    <property type="match status" value="1"/>
</dbReference>
<name>A0A261U4P3_9BORD</name>
<dbReference type="Pfam" id="PF03797">
    <property type="entry name" value="Autotransporter"/>
    <property type="match status" value="1"/>
</dbReference>
<reference evidence="2 3" key="1">
    <citation type="submission" date="2017-05" db="EMBL/GenBank/DDBJ databases">
        <title>Complete and WGS of Bordetella genogroups.</title>
        <authorList>
            <person name="Spilker T."/>
            <person name="LiPuma J."/>
        </authorList>
    </citation>
    <scope>NUCLEOTIDE SEQUENCE [LARGE SCALE GENOMIC DNA]</scope>
    <source>
        <strain evidence="2 3">AU9919</strain>
    </source>
</reference>
<dbReference type="InterPro" id="IPR005546">
    <property type="entry name" value="Autotransporte_beta"/>
</dbReference>
<dbReference type="Proteomes" id="UP000216885">
    <property type="component" value="Unassembled WGS sequence"/>
</dbReference>
<feature type="domain" description="Autotransporter" evidence="1">
    <location>
        <begin position="302"/>
        <end position="581"/>
    </location>
</feature>
<sequence>MAKEASNMDKRGLLSALDRHARGDINWCCGTKKRSSKTCLIAVLSLALATLAAQADAAGGGINLFDASYFDDTNRFVPAVPPDPVVYVRQIADADRGVVGTAIEAVKYLGRGAYEHPYITVAVAVSATAVWLTQTESGAATLEALKDATGSALAEAQEYFWSSKDEAPDADSHQSDKKTPGALLAHNVEATNDTTAPIDNVEVGGDATASANNTEVKSDNAATVNDEVSGTTAESQTAPVPAQPVMLEQAQPASPMLDESPAAVIMPIRPAAGSYISNAWAANTMFQMNLNDRLGSYYQTEAIPQQGSAWIRYSGSRGHLKDNSGELRTAADKNTVMMGVDMLAQSTHAQHQFTIGVMGGYGHYSGHTNSNSFDYSTKGKVNGYSVGLYGTYQKSVATQHGFYADSSVLWNHFDNRVKGGDLPAEKYDSKGMTASLELGYHIPLADRNNVKYVLQPHAQVMYQNVRSENFRQADGTDVDFINRSRVQTAFGVRAAAHITTGLTSVITPHIEANWLHANKGYGVSMDNAEANMNSGRNIGQVKLGVQGDMNRHVSLNIEVFHHQGNAGYHETGGNVTAKYRF</sequence>
<dbReference type="NCBIfam" id="TIGR01414">
    <property type="entry name" value="autotrans_barl"/>
    <property type="match status" value="1"/>
</dbReference>
<organism evidence="2 3">
    <name type="scientific">Bordetella genomosp. 4</name>
    <dbReference type="NCBI Taxonomy" id="463044"/>
    <lineage>
        <taxon>Bacteria</taxon>
        <taxon>Pseudomonadati</taxon>
        <taxon>Pseudomonadota</taxon>
        <taxon>Betaproteobacteria</taxon>
        <taxon>Burkholderiales</taxon>
        <taxon>Alcaligenaceae</taxon>
        <taxon>Bordetella</taxon>
    </lineage>
</organism>
<evidence type="ECO:0000313" key="3">
    <source>
        <dbReference type="Proteomes" id="UP000216885"/>
    </source>
</evidence>
<accession>A0A261U4P3</accession>
<dbReference type="InterPro" id="IPR006315">
    <property type="entry name" value="OM_autotransptr_brl_dom"/>
</dbReference>
<dbReference type="InterPro" id="IPR051551">
    <property type="entry name" value="Autotransporter_adhesion"/>
</dbReference>
<dbReference type="SUPFAM" id="SSF103515">
    <property type="entry name" value="Autotransporter"/>
    <property type="match status" value="1"/>
</dbReference>
<comment type="caution">
    <text evidence="2">The sequence shown here is derived from an EMBL/GenBank/DDBJ whole genome shotgun (WGS) entry which is preliminary data.</text>
</comment>
<dbReference type="GO" id="GO:0019867">
    <property type="term" value="C:outer membrane"/>
    <property type="evidence" value="ECO:0007669"/>
    <property type="project" value="InterPro"/>
</dbReference>
<dbReference type="PROSITE" id="PS51208">
    <property type="entry name" value="AUTOTRANSPORTER"/>
    <property type="match status" value="1"/>
</dbReference>
<gene>
    <name evidence="2" type="ORF">CAL20_12255</name>
</gene>
<evidence type="ECO:0000313" key="2">
    <source>
        <dbReference type="EMBL" id="OZI56210.1"/>
    </source>
</evidence>
<protein>
    <recommendedName>
        <fullName evidence="1">Autotransporter domain-containing protein</fullName>
    </recommendedName>
</protein>
<dbReference type="EMBL" id="NEVQ01000013">
    <property type="protein sequence ID" value="OZI56210.1"/>
    <property type="molecule type" value="Genomic_DNA"/>
</dbReference>
<evidence type="ECO:0000259" key="1">
    <source>
        <dbReference type="PROSITE" id="PS51208"/>
    </source>
</evidence>
<dbReference type="PANTHER" id="PTHR35037">
    <property type="entry name" value="C-TERMINAL REGION OF AIDA-LIKE PROTEIN"/>
    <property type="match status" value="1"/>
</dbReference>
<dbReference type="InterPro" id="IPR036709">
    <property type="entry name" value="Autotransporte_beta_dom_sf"/>
</dbReference>